<keyword evidence="3" id="KW-1185">Reference proteome</keyword>
<dbReference type="STRING" id="1354304.XPG1_1838"/>
<proteinExistence type="predicted"/>
<dbReference type="NCBIfam" id="TIGR03363">
    <property type="entry name" value="VI_chp_8"/>
    <property type="match status" value="1"/>
</dbReference>
<name>A0A068R2S9_9GAMM</name>
<sequence length="361" mass="40924">MNIDALLTPIRADSPCGENLEYDDEFLTLEQILIEKPEQQFGDLLIPAESPNWIEVEKHAIHLLSRAKDLRVIIALMQAWLNLRGLQGYADGLTLLRQILERYWEEVWPRLEFNGEYDHVFRLNTLAAIEDGSPCTIKAQYSIILKSASTELSLLDVCSLLNGTVTDVKGYTGGRSRLIVELEKQSDSAEILAITTIREQLTALNDIIRHHLSDSHVPDMPQFLKLLDTLIEFYRAHTSDITLPGNTANSDVAGEASFLKQKTASEQTTATTAIPERTDKVRLAHWYEADVSCRDDARILLEKAKDYFLKHEPSHPAPMMIDRILRLIDSDFIKIIYDLVPEGLDQIENIFGRPKNTDIDS</sequence>
<dbReference type="InterPro" id="IPR017740">
    <property type="entry name" value="TssA-like"/>
</dbReference>
<organism evidence="2 3">
    <name type="scientific">Xenorhabdus poinarii G6</name>
    <dbReference type="NCBI Taxonomy" id="1354304"/>
    <lineage>
        <taxon>Bacteria</taxon>
        <taxon>Pseudomonadati</taxon>
        <taxon>Pseudomonadota</taxon>
        <taxon>Gammaproteobacteria</taxon>
        <taxon>Enterobacterales</taxon>
        <taxon>Morganellaceae</taxon>
        <taxon>Xenorhabdus</taxon>
    </lineage>
</organism>
<evidence type="ECO:0000313" key="3">
    <source>
        <dbReference type="Proteomes" id="UP000032735"/>
    </source>
</evidence>
<dbReference type="PANTHER" id="PTHR37951:SF1">
    <property type="entry name" value="TYPE VI SECRETION SYSTEM COMPONENT TSSA1"/>
    <property type="match status" value="1"/>
</dbReference>
<reference evidence="2 3" key="1">
    <citation type="submission" date="2013-07" db="EMBL/GenBank/DDBJ databases">
        <authorList>
            <person name="Genoscope - CEA"/>
        </authorList>
    </citation>
    <scope>NUCLEOTIDE SEQUENCE [LARGE SCALE GENOMIC DNA]</scope>
    <source>
        <strain evidence="2 3">G6</strain>
    </source>
</reference>
<dbReference type="RefSeq" id="WP_045958681.1">
    <property type="nucleotide sequence ID" value="NZ_FO704551.1"/>
</dbReference>
<dbReference type="InterPro" id="IPR010657">
    <property type="entry name" value="ImpA_N"/>
</dbReference>
<dbReference type="Pfam" id="PF06812">
    <property type="entry name" value="ImpA_N"/>
    <property type="match status" value="1"/>
</dbReference>
<dbReference type="EMBL" id="FO704551">
    <property type="protein sequence ID" value="CDG21493.1"/>
    <property type="molecule type" value="Genomic_DNA"/>
</dbReference>
<dbReference type="HOGENOM" id="CLU_060104_0_0_6"/>
<feature type="domain" description="ImpA N-terminal" evidence="1">
    <location>
        <begin position="7"/>
        <end position="130"/>
    </location>
</feature>
<evidence type="ECO:0000259" key="1">
    <source>
        <dbReference type="Pfam" id="PF06812"/>
    </source>
</evidence>
<gene>
    <name evidence="2" type="ORF">XPG1_1838</name>
</gene>
<evidence type="ECO:0000313" key="2">
    <source>
        <dbReference type="EMBL" id="CDG21493.1"/>
    </source>
</evidence>
<dbReference type="KEGG" id="xpo:XPG1_1838"/>
<dbReference type="OrthoDB" id="9771118at2"/>
<accession>A0A068R2S9</accession>
<dbReference type="PANTHER" id="PTHR37951">
    <property type="entry name" value="CYTOPLASMIC PROTEIN-RELATED"/>
    <property type="match status" value="1"/>
</dbReference>
<dbReference type="AlphaFoldDB" id="A0A068R2S9"/>
<protein>
    <recommendedName>
        <fullName evidence="1">ImpA N-terminal domain-containing protein</fullName>
    </recommendedName>
</protein>
<dbReference type="Proteomes" id="UP000032735">
    <property type="component" value="Chromosome"/>
</dbReference>